<feature type="domain" description="Glycosyltransferase 2-like" evidence="2">
    <location>
        <begin position="9"/>
        <end position="104"/>
    </location>
</feature>
<dbReference type="Gene3D" id="3.90.550.10">
    <property type="entry name" value="Spore Coat Polysaccharide Biosynthesis Protein SpsA, Chain A"/>
    <property type="match status" value="1"/>
</dbReference>
<dbReference type="AlphaFoldDB" id="A0A2V2YZG6"/>
<dbReference type="PANTHER" id="PTHR43630">
    <property type="entry name" value="POLY-BETA-1,6-N-ACETYL-D-GLUCOSAMINE SYNTHASE"/>
    <property type="match status" value="1"/>
</dbReference>
<dbReference type="InterPro" id="IPR029044">
    <property type="entry name" value="Nucleotide-diphossugar_trans"/>
</dbReference>
<dbReference type="Pfam" id="PF00535">
    <property type="entry name" value="Glycos_transf_2"/>
    <property type="match status" value="1"/>
</dbReference>
<gene>
    <name evidence="3" type="ORF">DFQ01_101222</name>
</gene>
<keyword evidence="4" id="KW-1185">Reference proteome</keyword>
<keyword evidence="3" id="KW-0808">Transferase</keyword>
<dbReference type="Proteomes" id="UP000246635">
    <property type="component" value="Unassembled WGS sequence"/>
</dbReference>
<reference evidence="3 4" key="1">
    <citation type="submission" date="2018-05" db="EMBL/GenBank/DDBJ databases">
        <title>Genomic Encyclopedia of Type Strains, Phase III (KMG-III): the genomes of soil and plant-associated and newly described type strains.</title>
        <authorList>
            <person name="Whitman W."/>
        </authorList>
    </citation>
    <scope>NUCLEOTIDE SEQUENCE [LARGE SCALE GENOMIC DNA]</scope>
    <source>
        <strain evidence="3 4">CECT 5696</strain>
    </source>
</reference>
<evidence type="ECO:0000313" key="3">
    <source>
        <dbReference type="EMBL" id="PWW08499.1"/>
    </source>
</evidence>
<sequence>MAARRKLISLCMIVKDDEQGLARCLRSAQGVVDEAIVVVDSSSIDGSADVARRFGAKVIERAWTGDFAAARNAGLDAAQGEWILILDADEELSEGASASLRKLALHGEEAAGWLLPVWNLLGNDEEDGVTINPVLRLFRNAPLHRFEGRIHEQIAVSILRANPNARLALGETVIRHYGYQPSVVAERDKIRRNMLLLLQAVEEEPDDPFHRYNLGVEFLRAGRPQDALESFREARRTPSFTQLSYAHLVFKYEARSLQTLGRWKEAAEAAEEGVRLYSDYADLWHTLAESLSRIGRRRSAIMAACYALRLGQPKGIYHTEDGMGTHRTAYLLGILYETAGSYDAAAHWYSETLRMKPSLMPPLHRLCRMFRVVDRGSELPVLLERRFTVSTEEAGVKIASVLLDSGCTAEAVAWLRRRAIEPAWGAASTAWLALAEASHAAAEGCFADARRRAERMLAAAGAAISSAEEAGAYSAAAAYERLVSLLQWLGVVEKRSVVAEGAASYTSGAVAVDDAAGFGLAPVMAGIVSKRDTGMLEQVLRNALTSVADGCDATAQYGTAALMTHADQHMREVERLLTVRSASSASKQVLRSARLLLAGCERGD</sequence>
<feature type="repeat" description="TPR" evidence="1">
    <location>
        <begin position="326"/>
        <end position="359"/>
    </location>
</feature>
<dbReference type="EMBL" id="QGTQ01000001">
    <property type="protein sequence ID" value="PWW08499.1"/>
    <property type="molecule type" value="Genomic_DNA"/>
</dbReference>
<dbReference type="Gene3D" id="1.25.40.10">
    <property type="entry name" value="Tetratricopeptide repeat domain"/>
    <property type="match status" value="2"/>
</dbReference>
<dbReference type="PROSITE" id="PS50005">
    <property type="entry name" value="TPR"/>
    <property type="match status" value="1"/>
</dbReference>
<name>A0A2V2YZG6_9BACL</name>
<evidence type="ECO:0000259" key="2">
    <source>
        <dbReference type="Pfam" id="PF00535"/>
    </source>
</evidence>
<organism evidence="3 4">
    <name type="scientific">Paenibacillus cellulosilyticus</name>
    <dbReference type="NCBI Taxonomy" id="375489"/>
    <lineage>
        <taxon>Bacteria</taxon>
        <taxon>Bacillati</taxon>
        <taxon>Bacillota</taxon>
        <taxon>Bacilli</taxon>
        <taxon>Bacillales</taxon>
        <taxon>Paenibacillaceae</taxon>
        <taxon>Paenibacillus</taxon>
    </lineage>
</organism>
<dbReference type="SUPFAM" id="SSF48452">
    <property type="entry name" value="TPR-like"/>
    <property type="match status" value="1"/>
</dbReference>
<dbReference type="InterPro" id="IPR001173">
    <property type="entry name" value="Glyco_trans_2-like"/>
</dbReference>
<dbReference type="CDD" id="cd02511">
    <property type="entry name" value="Beta4Glucosyltransferase"/>
    <property type="match status" value="1"/>
</dbReference>
<dbReference type="SUPFAM" id="SSF53448">
    <property type="entry name" value="Nucleotide-diphospho-sugar transferases"/>
    <property type="match status" value="1"/>
</dbReference>
<dbReference type="InterPro" id="IPR019734">
    <property type="entry name" value="TPR_rpt"/>
</dbReference>
<protein>
    <submittedName>
        <fullName evidence="3">Glycosyltransferase involved in cell wall biosynthesis</fullName>
    </submittedName>
</protein>
<evidence type="ECO:0000313" key="4">
    <source>
        <dbReference type="Proteomes" id="UP000246635"/>
    </source>
</evidence>
<dbReference type="GO" id="GO:0016740">
    <property type="term" value="F:transferase activity"/>
    <property type="evidence" value="ECO:0007669"/>
    <property type="project" value="UniProtKB-KW"/>
</dbReference>
<comment type="caution">
    <text evidence="3">The sequence shown here is derived from an EMBL/GenBank/DDBJ whole genome shotgun (WGS) entry which is preliminary data.</text>
</comment>
<evidence type="ECO:0000256" key="1">
    <source>
        <dbReference type="PROSITE-ProRule" id="PRU00339"/>
    </source>
</evidence>
<dbReference type="PANTHER" id="PTHR43630:SF2">
    <property type="entry name" value="GLYCOSYLTRANSFERASE"/>
    <property type="match status" value="1"/>
</dbReference>
<dbReference type="RefSeq" id="WP_174812880.1">
    <property type="nucleotide sequence ID" value="NZ_CP054613.1"/>
</dbReference>
<proteinExistence type="predicted"/>
<keyword evidence="1" id="KW-0802">TPR repeat</keyword>
<dbReference type="InterPro" id="IPR011990">
    <property type="entry name" value="TPR-like_helical_dom_sf"/>
</dbReference>
<accession>A0A2V2YZG6</accession>
<dbReference type="SMART" id="SM00028">
    <property type="entry name" value="TPR"/>
    <property type="match status" value="3"/>
</dbReference>